<comment type="caution">
    <text evidence="1">The sequence shown here is derived from an EMBL/GenBank/DDBJ whole genome shotgun (WGS) entry which is preliminary data.</text>
</comment>
<dbReference type="Proteomes" id="UP000283383">
    <property type="component" value="Unassembled WGS sequence"/>
</dbReference>
<keyword evidence="2" id="KW-1185">Reference proteome</keyword>
<reference evidence="1 2" key="1">
    <citation type="journal article" date="2018" name="BMC Genomics">
        <title>Comparative genome analyses reveal sequence features reflecting distinct modes of host-adaptation between dicot and monocot powdery mildew.</title>
        <authorList>
            <person name="Wu Y."/>
            <person name="Ma X."/>
            <person name="Pan Z."/>
            <person name="Kale S.D."/>
            <person name="Song Y."/>
            <person name="King H."/>
            <person name="Zhang Q."/>
            <person name="Presley C."/>
            <person name="Deng X."/>
            <person name="Wei C.I."/>
            <person name="Xiao S."/>
        </authorList>
    </citation>
    <scope>NUCLEOTIDE SEQUENCE [LARGE SCALE GENOMIC DNA]</scope>
    <source>
        <strain evidence="1">UMSG3</strain>
    </source>
</reference>
<dbReference type="AlphaFoldDB" id="A0A420H6N4"/>
<accession>A0A420H6N4</accession>
<gene>
    <name evidence="1" type="ORF">GcM3_222015</name>
</gene>
<evidence type="ECO:0000313" key="2">
    <source>
        <dbReference type="Proteomes" id="UP000283383"/>
    </source>
</evidence>
<protein>
    <submittedName>
        <fullName evidence="1">Uncharacterized protein</fullName>
    </submittedName>
</protein>
<sequence>MRKSTHARGCTNYSCSLPDFNLFMFRKEKKRKKKAYIFDQTLKYKTKRTYQATCRNPVRFVLCAKSRMCKSQAYAHASSYGFVSSLSPSPPQRQSWMAFRSFPNDFKTLYQIADLKFEPPPCLGSPSKTVSGILQDDGILPFTLDNS</sequence>
<proteinExistence type="predicted"/>
<dbReference type="EMBL" id="MCBQ01022209">
    <property type="protein sequence ID" value="RKF53094.1"/>
    <property type="molecule type" value="Genomic_DNA"/>
</dbReference>
<evidence type="ECO:0000313" key="1">
    <source>
        <dbReference type="EMBL" id="RKF53094.1"/>
    </source>
</evidence>
<name>A0A420H6N4_9PEZI</name>
<organism evidence="1 2">
    <name type="scientific">Golovinomyces cichoracearum</name>
    <dbReference type="NCBI Taxonomy" id="62708"/>
    <lineage>
        <taxon>Eukaryota</taxon>
        <taxon>Fungi</taxon>
        <taxon>Dikarya</taxon>
        <taxon>Ascomycota</taxon>
        <taxon>Pezizomycotina</taxon>
        <taxon>Leotiomycetes</taxon>
        <taxon>Erysiphales</taxon>
        <taxon>Erysiphaceae</taxon>
        <taxon>Golovinomyces</taxon>
    </lineage>
</organism>